<dbReference type="EMBL" id="AP019308">
    <property type="protein sequence ID" value="BBH19342.1"/>
    <property type="molecule type" value="Genomic_DNA"/>
</dbReference>
<gene>
    <name evidence="1" type="ORF">Back11_06870</name>
</gene>
<keyword evidence="2" id="KW-1185">Reference proteome</keyword>
<dbReference type="AlphaFoldDB" id="A0A3G9IM90"/>
<evidence type="ECO:0000313" key="1">
    <source>
        <dbReference type="EMBL" id="BBH19342.1"/>
    </source>
</evidence>
<proteinExistence type="predicted"/>
<dbReference type="Proteomes" id="UP000275368">
    <property type="component" value="Chromosome"/>
</dbReference>
<organism evidence="1 2">
    <name type="scientific">Paenibacillus baekrokdamisoli</name>
    <dbReference type="NCBI Taxonomy" id="1712516"/>
    <lineage>
        <taxon>Bacteria</taxon>
        <taxon>Bacillati</taxon>
        <taxon>Bacillota</taxon>
        <taxon>Bacilli</taxon>
        <taxon>Bacillales</taxon>
        <taxon>Paenibacillaceae</taxon>
        <taxon>Paenibacillus</taxon>
    </lineage>
</organism>
<evidence type="ECO:0000313" key="2">
    <source>
        <dbReference type="Proteomes" id="UP000275368"/>
    </source>
</evidence>
<name>A0A3G9IM90_9BACL</name>
<protein>
    <submittedName>
        <fullName evidence="1">Uncharacterized protein</fullName>
    </submittedName>
</protein>
<dbReference type="RefSeq" id="WP_125653698.1">
    <property type="nucleotide sequence ID" value="NZ_AP019308.1"/>
</dbReference>
<reference evidence="1 2" key="1">
    <citation type="submission" date="2018-11" db="EMBL/GenBank/DDBJ databases">
        <title>Complete genome sequence of Paenibacillus baekrokdamisoli strain KCTC 33723.</title>
        <authorList>
            <person name="Kang S.W."/>
            <person name="Lee K.C."/>
            <person name="Kim K.K."/>
            <person name="Kim J.S."/>
            <person name="Kim D.S."/>
            <person name="Ko S.H."/>
            <person name="Yang S.H."/>
            <person name="Lee J.S."/>
        </authorList>
    </citation>
    <scope>NUCLEOTIDE SEQUENCE [LARGE SCALE GENOMIC DNA]</scope>
    <source>
        <strain evidence="1 2">KCTC 33723</strain>
    </source>
</reference>
<accession>A0A3G9IM90</accession>
<sequence length="65" mass="7286">MKKKVNTLKVALLNFLTAICFIIAASLSNFSSSKISYGFIVTALLFCITGMINVLNYYKSKRENE</sequence>
<dbReference type="KEGG" id="pbk:Back11_06870"/>